<evidence type="ECO:0000313" key="2">
    <source>
        <dbReference type="EMBL" id="KIP51793.1"/>
    </source>
</evidence>
<organism evidence="2 3">
    <name type="scientific">Leucobacter komagatae</name>
    <dbReference type="NCBI Taxonomy" id="55969"/>
    <lineage>
        <taxon>Bacteria</taxon>
        <taxon>Bacillati</taxon>
        <taxon>Actinomycetota</taxon>
        <taxon>Actinomycetes</taxon>
        <taxon>Micrococcales</taxon>
        <taxon>Microbacteriaceae</taxon>
        <taxon>Leucobacter</taxon>
    </lineage>
</organism>
<evidence type="ECO:0000313" key="3">
    <source>
        <dbReference type="Proteomes" id="UP000032120"/>
    </source>
</evidence>
<proteinExistence type="predicted"/>
<reference evidence="2 3" key="1">
    <citation type="submission" date="2015-01" db="EMBL/GenBank/DDBJ databases">
        <title>Draft genome sequence of Leucobacter komagatae strain VKM ST2845.</title>
        <authorList>
            <person name="Karlyshev A.V."/>
            <person name="Kudryashova E.B."/>
        </authorList>
    </citation>
    <scope>NUCLEOTIDE SEQUENCE [LARGE SCALE GENOMIC DNA]</scope>
    <source>
        <strain evidence="2 3">VKM ST2845</strain>
    </source>
</reference>
<sequence length="217" mass="22905">MHEVFTGVGETHPSATGVARVCLTDGVAELHRLLNKPGSPRLIYPDALRELADREGFLGVREGSEESQEGGATRPLAVAARRSGAVAGPSPVPAKIWAARTVLMLMLTLTLMFVLVLAGASRFSGVLRRSRPQPTVPFALAAPAPWSSLATPAARPFRPAPAAWPSRPAPPAWSASSSEAAQGVDERICLFRGRRLARAGLGGVCGVHKENFTCLLT</sequence>
<dbReference type="AlphaFoldDB" id="A0A0D0IQL2"/>
<accession>A0A0D0IQL2</accession>
<feature type="transmembrane region" description="Helical" evidence="1">
    <location>
        <begin position="97"/>
        <end position="120"/>
    </location>
</feature>
<keyword evidence="1" id="KW-1133">Transmembrane helix</keyword>
<comment type="caution">
    <text evidence="2">The sequence shown here is derived from an EMBL/GenBank/DDBJ whole genome shotgun (WGS) entry which is preliminary data.</text>
</comment>
<dbReference type="Proteomes" id="UP000032120">
    <property type="component" value="Unassembled WGS sequence"/>
</dbReference>
<evidence type="ECO:0000256" key="1">
    <source>
        <dbReference type="SAM" id="Phobius"/>
    </source>
</evidence>
<protein>
    <submittedName>
        <fullName evidence="2">Uncharacterized protein</fullName>
    </submittedName>
</protein>
<name>A0A0D0IQL2_9MICO</name>
<keyword evidence="3" id="KW-1185">Reference proteome</keyword>
<gene>
    <name evidence="2" type="ORF">SD72_13125</name>
</gene>
<dbReference type="EMBL" id="JXSQ01000022">
    <property type="protein sequence ID" value="KIP51793.1"/>
    <property type="molecule type" value="Genomic_DNA"/>
</dbReference>
<keyword evidence="1" id="KW-0812">Transmembrane</keyword>
<keyword evidence="1" id="KW-0472">Membrane</keyword>